<dbReference type="Gene3D" id="2.60.120.10">
    <property type="entry name" value="Jelly Rolls"/>
    <property type="match status" value="2"/>
</dbReference>
<dbReference type="EMBL" id="QOWE01000012">
    <property type="protein sequence ID" value="RCR68585.1"/>
    <property type="molecule type" value="Genomic_DNA"/>
</dbReference>
<evidence type="ECO:0000259" key="1">
    <source>
        <dbReference type="Pfam" id="PF17954"/>
    </source>
</evidence>
<dbReference type="SUPFAM" id="SSF51182">
    <property type="entry name" value="RmlC-like cupins"/>
    <property type="match status" value="1"/>
</dbReference>
<dbReference type="InterPro" id="IPR011051">
    <property type="entry name" value="RmlC_Cupin_sf"/>
</dbReference>
<dbReference type="Proteomes" id="UP000253383">
    <property type="component" value="Unassembled WGS sequence"/>
</dbReference>
<dbReference type="InterPro" id="IPR041602">
    <property type="entry name" value="Quercetinase_C"/>
</dbReference>
<comment type="caution">
    <text evidence="2">The sequence shown here is derived from an EMBL/GenBank/DDBJ whole genome shotgun (WGS) entry which is preliminary data.</text>
</comment>
<reference evidence="2 3" key="1">
    <citation type="submission" date="2018-07" db="EMBL/GenBank/DDBJ databases">
        <title>Genome analysis of Larkinella rosea.</title>
        <authorList>
            <person name="Zhou Z."/>
            <person name="Wang G."/>
        </authorList>
    </citation>
    <scope>NUCLEOTIDE SEQUENCE [LARGE SCALE GENOMIC DNA]</scope>
    <source>
        <strain evidence="3">zzj9</strain>
    </source>
</reference>
<dbReference type="InterPro" id="IPR012093">
    <property type="entry name" value="Pirin"/>
</dbReference>
<dbReference type="PANTHER" id="PTHR43212">
    <property type="entry name" value="QUERCETIN 2,3-DIOXYGENASE"/>
    <property type="match status" value="1"/>
</dbReference>
<evidence type="ECO:0000313" key="3">
    <source>
        <dbReference type="Proteomes" id="UP000253383"/>
    </source>
</evidence>
<gene>
    <name evidence="2" type="ORF">DUE52_15835</name>
</gene>
<accession>A0A368JMU1</accession>
<organism evidence="2 3">
    <name type="scientific">Larkinella punicea</name>
    <dbReference type="NCBI Taxonomy" id="2315727"/>
    <lineage>
        <taxon>Bacteria</taxon>
        <taxon>Pseudomonadati</taxon>
        <taxon>Bacteroidota</taxon>
        <taxon>Cytophagia</taxon>
        <taxon>Cytophagales</taxon>
        <taxon>Spirosomataceae</taxon>
        <taxon>Larkinella</taxon>
    </lineage>
</organism>
<protein>
    <submittedName>
        <fullName evidence="2">Pirin</fullName>
    </submittedName>
</protein>
<keyword evidence="3" id="KW-1185">Reference proteome</keyword>
<dbReference type="InterPro" id="IPR014710">
    <property type="entry name" value="RmlC-like_jellyroll"/>
</dbReference>
<sequence>MNSPGRLSYWRSFSSTGYSTVMLTETEAQIYLSDQRGCTQSADHRSFHTFNFGLYQHESRRPFGALTVFNDDTLRAGKSQILTVDKPTEVLLIPVVGGIELVDGLGESVFLGAGEVFHFTVLPGQEYRISNPFETEAVNYLLLGLKASPTGFESSERFPLTTFDLQYRNQLVPLFYSLNRNNLGFIGKFGGRQEGGYTLRNAQKRAFVFAIEGAFEVQDRLLHPRDGLALWNLDAVEFEALSNDAIILVLEV</sequence>
<dbReference type="PANTHER" id="PTHR43212:SF3">
    <property type="entry name" value="QUERCETIN 2,3-DIOXYGENASE"/>
    <property type="match status" value="1"/>
</dbReference>
<proteinExistence type="predicted"/>
<dbReference type="OrthoDB" id="321327at2"/>
<evidence type="ECO:0000313" key="2">
    <source>
        <dbReference type="EMBL" id="RCR68585.1"/>
    </source>
</evidence>
<name>A0A368JMU1_9BACT</name>
<feature type="domain" description="Quercetin 2,3-dioxygenase C-terminal cupin" evidence="1">
    <location>
        <begin position="187"/>
        <end position="252"/>
    </location>
</feature>
<dbReference type="Pfam" id="PF17954">
    <property type="entry name" value="Pirin_C_2"/>
    <property type="match status" value="1"/>
</dbReference>
<dbReference type="AlphaFoldDB" id="A0A368JMU1"/>